<dbReference type="Gene3D" id="2.40.10.10">
    <property type="entry name" value="Trypsin-like serine proteases"/>
    <property type="match status" value="1"/>
</dbReference>
<dbReference type="GO" id="GO:0006508">
    <property type="term" value="P:proteolysis"/>
    <property type="evidence" value="ECO:0007669"/>
    <property type="project" value="InterPro"/>
</dbReference>
<evidence type="ECO:0000259" key="4">
    <source>
        <dbReference type="PROSITE" id="PS50240"/>
    </source>
</evidence>
<keyword evidence="2" id="KW-1015">Disulfide bond</keyword>
<dbReference type="Proteomes" id="UP000399805">
    <property type="component" value="Unassembled WGS sequence"/>
</dbReference>
<dbReference type="GO" id="GO:0004252">
    <property type="term" value="F:serine-type endopeptidase activity"/>
    <property type="evidence" value="ECO:0007669"/>
    <property type="project" value="InterPro"/>
</dbReference>
<protein>
    <recommendedName>
        <fullName evidence="4">Peptidase S1 domain-containing protein</fullName>
    </recommendedName>
</protein>
<reference evidence="5 6" key="1">
    <citation type="submission" date="2019-09" db="EMBL/GenBank/DDBJ databases">
        <authorList>
            <person name="Leyn A S."/>
        </authorList>
    </citation>
    <scope>NUCLEOTIDE SEQUENCE [LARGE SCALE GENOMIC DNA]</scope>
    <source>
        <strain evidence="5">AA231_1</strain>
    </source>
</reference>
<comment type="similarity">
    <text evidence="1">Belongs to the peptidase S1 family.</text>
</comment>
<feature type="domain" description="Peptidase S1" evidence="4">
    <location>
        <begin position="45"/>
        <end position="298"/>
    </location>
</feature>
<keyword evidence="6" id="KW-1185">Reference proteome</keyword>
<dbReference type="PANTHER" id="PTHR24276">
    <property type="entry name" value="POLYSERASE-RELATED"/>
    <property type="match status" value="1"/>
</dbReference>
<proteinExistence type="inferred from homology"/>
<dbReference type="SUPFAM" id="SSF50494">
    <property type="entry name" value="Trypsin-like serine proteases"/>
    <property type="match status" value="1"/>
</dbReference>
<gene>
    <name evidence="5" type="ORF">AA23TX_07571</name>
</gene>
<evidence type="ECO:0000313" key="5">
    <source>
        <dbReference type="EMBL" id="VVJ22654.1"/>
    </source>
</evidence>
<dbReference type="PROSITE" id="PS50240">
    <property type="entry name" value="TRYPSIN_DOM"/>
    <property type="match status" value="1"/>
</dbReference>
<feature type="signal peptide" evidence="3">
    <location>
        <begin position="1"/>
        <end position="31"/>
    </location>
</feature>
<accession>A0A6I8LZU7</accession>
<evidence type="ECO:0000256" key="2">
    <source>
        <dbReference type="ARBA" id="ARBA00023157"/>
    </source>
</evidence>
<dbReference type="InterPro" id="IPR001314">
    <property type="entry name" value="Peptidase_S1A"/>
</dbReference>
<sequence length="311" mass="32101">MHCFSRWAVAIAASAVAIGLTLSGVAASAEAAPPPPTGGPVQPNIVGGHPPSLQYPAGAFAALIYDAPAHDIKDHFTCTTAQLNGRFFLIAAHCVTDPPAALKAALMRFYGLDATSAAIPTADKKFRVRVGSPDRTAGGTVVGASVFYVHPGWNWGQGPESDDIALLRADEYVNGYALPIAPRKPRSGETVFTLGFGGTEQVFNGELPTQIHELNRKVVPAKKCVDAGITSRDICLGNPAGDSGDCNGDSGGPNVVEQDGVLYNAGPTSRGGSAICGATPDVATSASEFRDELDDAMRGNAPVLAHGTPIR</sequence>
<name>A0A6I8LZU7_9PSEU</name>
<evidence type="ECO:0000313" key="6">
    <source>
        <dbReference type="Proteomes" id="UP000399805"/>
    </source>
</evidence>
<dbReference type="InterPro" id="IPR009003">
    <property type="entry name" value="Peptidase_S1_PA"/>
</dbReference>
<organism evidence="5 6">
    <name type="scientific">Amycolatopsis camponoti</name>
    <dbReference type="NCBI Taxonomy" id="2606593"/>
    <lineage>
        <taxon>Bacteria</taxon>
        <taxon>Bacillati</taxon>
        <taxon>Actinomycetota</taxon>
        <taxon>Actinomycetes</taxon>
        <taxon>Pseudonocardiales</taxon>
        <taxon>Pseudonocardiaceae</taxon>
        <taxon>Amycolatopsis</taxon>
    </lineage>
</organism>
<dbReference type="AlphaFoldDB" id="A0A6I8LZU7"/>
<dbReference type="EMBL" id="CABVGP010000003">
    <property type="protein sequence ID" value="VVJ22654.1"/>
    <property type="molecule type" value="Genomic_DNA"/>
</dbReference>
<dbReference type="RefSeq" id="WP_196425742.1">
    <property type="nucleotide sequence ID" value="NZ_CABVGP010000003.1"/>
</dbReference>
<evidence type="ECO:0000256" key="1">
    <source>
        <dbReference type="ARBA" id="ARBA00007664"/>
    </source>
</evidence>
<dbReference type="InterPro" id="IPR043504">
    <property type="entry name" value="Peptidase_S1_PA_chymotrypsin"/>
</dbReference>
<dbReference type="SMART" id="SM00020">
    <property type="entry name" value="Tryp_SPc"/>
    <property type="match status" value="1"/>
</dbReference>
<dbReference type="Pfam" id="PF00089">
    <property type="entry name" value="Trypsin"/>
    <property type="match status" value="1"/>
</dbReference>
<feature type="chain" id="PRO_5026129134" description="Peptidase S1 domain-containing protein" evidence="3">
    <location>
        <begin position="32"/>
        <end position="311"/>
    </location>
</feature>
<dbReference type="PRINTS" id="PR00722">
    <property type="entry name" value="CHYMOTRYPSIN"/>
</dbReference>
<dbReference type="InterPro" id="IPR001254">
    <property type="entry name" value="Trypsin_dom"/>
</dbReference>
<evidence type="ECO:0000256" key="3">
    <source>
        <dbReference type="SAM" id="SignalP"/>
    </source>
</evidence>
<dbReference type="PANTHER" id="PTHR24276:SF98">
    <property type="entry name" value="FI18310P1-RELATED"/>
    <property type="match status" value="1"/>
</dbReference>
<dbReference type="InterPro" id="IPR050430">
    <property type="entry name" value="Peptidase_S1"/>
</dbReference>
<keyword evidence="3" id="KW-0732">Signal</keyword>